<dbReference type="InterPro" id="IPR008948">
    <property type="entry name" value="L-Aspartase-like"/>
</dbReference>
<evidence type="ECO:0000313" key="3">
    <source>
        <dbReference type="Proteomes" id="UP000534870"/>
    </source>
</evidence>
<sequence>MFRNHSFRSRAAGTLAMLLSLAVAPSARAYHPITSTAGSTVVLTGHDLTLDQLMRIARDGAPVSLSPSARQRSQDAYDLLLEAAREGVPVYWFNRGAGDQREVSIFTGDPLAPANKALLEKIQLDRFRREGRSWSGAEVDDEALVRAVMAIRANTMSYEAASPPLTQMLQDLLNHRVTPVIPLRGSLGEGDLAVIAAIGATMVGEGNAYYHGERMKAIEALRRAGLRPLQPFAADDAALISSDAYAVARAAIAVEKARRALDWADLALAIDLQGMNSSITPLSSPVQAARPYTWLNRDAARVLGLLRGSYLMDNDPHRIIQDPESLRASSIRQGSAWQAWAALRDTVLLAMNSSDHNPATRVGVSPGDSWELSTPQMMRYYVRGSDADRHLHGYVLSNANWDPYPLANQVEAMTIALGNMDVAVTQRLYRFDNTLFTVVSPHDVLSPDQVLQHSGFRSDYTAADIFQDVQGQMNPVSPEGNAIIATVEDLQAQTYLKTVRLHDTVEDTIHLLALDLTTGCDWMTLRRIQNPKRGFGAASMALCRDLDGTMTDRVAFINVTNPARYLDHGI</sequence>
<keyword evidence="1" id="KW-0732">Signal</keyword>
<reference evidence="2 3" key="1">
    <citation type="submission" date="2020-06" db="EMBL/GenBank/DDBJ databases">
        <title>Description of novel acetic acid bacteria.</title>
        <authorList>
            <person name="Sombolestani A."/>
        </authorList>
    </citation>
    <scope>NUCLEOTIDE SEQUENCE [LARGE SCALE GENOMIC DNA]</scope>
    <source>
        <strain evidence="2 3">LMG 31431</strain>
    </source>
</reference>
<dbReference type="GO" id="GO:0016841">
    <property type="term" value="F:ammonia-lyase activity"/>
    <property type="evidence" value="ECO:0007669"/>
    <property type="project" value="UniProtKB-ARBA"/>
</dbReference>
<dbReference type="Proteomes" id="UP000534870">
    <property type="component" value="Unassembled WGS sequence"/>
</dbReference>
<dbReference type="Pfam" id="PF00221">
    <property type="entry name" value="Lyase_aromatic"/>
    <property type="match status" value="1"/>
</dbReference>
<dbReference type="SUPFAM" id="SSF48557">
    <property type="entry name" value="L-aspartase-like"/>
    <property type="match status" value="1"/>
</dbReference>
<dbReference type="InterPro" id="IPR024083">
    <property type="entry name" value="Fumarase/histidase_N"/>
</dbReference>
<accession>A0A7Y7IT58</accession>
<feature type="signal peptide" evidence="1">
    <location>
        <begin position="1"/>
        <end position="29"/>
    </location>
</feature>
<dbReference type="Gene3D" id="1.20.200.10">
    <property type="entry name" value="Fumarase/aspartase (Central domain)"/>
    <property type="match status" value="1"/>
</dbReference>
<dbReference type="AlphaFoldDB" id="A0A7Y7IT58"/>
<feature type="chain" id="PRO_5031334446" evidence="1">
    <location>
        <begin position="30"/>
        <end position="570"/>
    </location>
</feature>
<evidence type="ECO:0000313" key="2">
    <source>
        <dbReference type="EMBL" id="NVN09889.1"/>
    </source>
</evidence>
<proteinExistence type="predicted"/>
<dbReference type="RefSeq" id="WP_176638687.1">
    <property type="nucleotide sequence ID" value="NZ_JABXXP010000008.1"/>
</dbReference>
<organism evidence="2 3">
    <name type="scientific">Nguyenibacter vanlangensis</name>
    <dbReference type="NCBI Taxonomy" id="1216886"/>
    <lineage>
        <taxon>Bacteria</taxon>
        <taxon>Pseudomonadati</taxon>
        <taxon>Pseudomonadota</taxon>
        <taxon>Alphaproteobacteria</taxon>
        <taxon>Acetobacterales</taxon>
        <taxon>Acetobacteraceae</taxon>
        <taxon>Nguyenibacter</taxon>
    </lineage>
</organism>
<dbReference type="InterPro" id="IPR001106">
    <property type="entry name" value="Aromatic_Lyase"/>
</dbReference>
<dbReference type="EMBL" id="JABXXP010000008">
    <property type="protein sequence ID" value="NVN09889.1"/>
    <property type="molecule type" value="Genomic_DNA"/>
</dbReference>
<evidence type="ECO:0000256" key="1">
    <source>
        <dbReference type="SAM" id="SignalP"/>
    </source>
</evidence>
<comment type="caution">
    <text evidence="2">The sequence shown here is derived from an EMBL/GenBank/DDBJ whole genome shotgun (WGS) entry which is preliminary data.</text>
</comment>
<protein>
    <submittedName>
        <fullName evidence="2">Aromatic amino acid lyase</fullName>
    </submittedName>
</protein>
<name>A0A7Y7IT58_9PROT</name>
<dbReference type="PANTHER" id="PTHR10362">
    <property type="entry name" value="HISTIDINE AMMONIA-LYASE"/>
    <property type="match status" value="1"/>
</dbReference>
<gene>
    <name evidence="2" type="ORF">HUK84_01780</name>
</gene>
<keyword evidence="2" id="KW-0456">Lyase</keyword>
<dbReference type="Gene3D" id="1.10.275.10">
    <property type="entry name" value="Fumarase/aspartase (N-terminal domain)"/>
    <property type="match status" value="1"/>
</dbReference>